<dbReference type="Proteomes" id="UP001211872">
    <property type="component" value="Chromosome"/>
</dbReference>
<dbReference type="RefSeq" id="WP_270125393.1">
    <property type="nucleotide sequence ID" value="NZ_CP115396.1"/>
</dbReference>
<proteinExistence type="predicted"/>
<organism evidence="3 4">
    <name type="scientific">Hymenobacter yonginensis</name>
    <dbReference type="NCBI Taxonomy" id="748197"/>
    <lineage>
        <taxon>Bacteria</taxon>
        <taxon>Pseudomonadati</taxon>
        <taxon>Bacteroidota</taxon>
        <taxon>Cytophagia</taxon>
        <taxon>Cytophagales</taxon>
        <taxon>Hymenobacteraceae</taxon>
        <taxon>Hymenobacter</taxon>
    </lineage>
</organism>
<gene>
    <name evidence="3" type="ORF">O9Z63_11635</name>
</gene>
<dbReference type="InterPro" id="IPR025380">
    <property type="entry name" value="DUF4369"/>
</dbReference>
<keyword evidence="1" id="KW-0732">Signal</keyword>
<dbReference type="EMBL" id="CP115396">
    <property type="protein sequence ID" value="WBO83031.1"/>
    <property type="molecule type" value="Genomic_DNA"/>
</dbReference>
<feature type="domain" description="DUF4369" evidence="2">
    <location>
        <begin position="28"/>
        <end position="130"/>
    </location>
</feature>
<feature type="signal peptide" evidence="1">
    <location>
        <begin position="1"/>
        <end position="18"/>
    </location>
</feature>
<accession>A0ABY7PI03</accession>
<dbReference type="Pfam" id="PF14289">
    <property type="entry name" value="DUF4369"/>
    <property type="match status" value="1"/>
</dbReference>
<evidence type="ECO:0000313" key="3">
    <source>
        <dbReference type="EMBL" id="WBO83031.1"/>
    </source>
</evidence>
<sequence>MYRIPLLLALLLGGGALARAQAQAPATFVLKGQLGPLSGPAKVFLRREGPYQGAITDSAIVKNGAFQLRGTLLLPSRGRLVLVQQGKRRRLLTGQADNCLFYLEKGQISFTSPDSLGNATIAGGPLNTDFQQL</sequence>
<name>A0ABY7PI03_9BACT</name>
<feature type="chain" id="PRO_5045347362" evidence="1">
    <location>
        <begin position="19"/>
        <end position="133"/>
    </location>
</feature>
<evidence type="ECO:0000313" key="4">
    <source>
        <dbReference type="Proteomes" id="UP001211872"/>
    </source>
</evidence>
<protein>
    <submittedName>
        <fullName evidence="3">DUF4369 domain-containing protein</fullName>
    </submittedName>
</protein>
<reference evidence="3 4" key="1">
    <citation type="journal article" date="2011" name="Int. J. Syst. Evol. Microbiol.">
        <title>Hymenobacter yonginensis sp. nov., isolated from a mesotrophic artificial lake.</title>
        <authorList>
            <person name="Joung Y."/>
            <person name="Cho S.H."/>
            <person name="Kim H."/>
            <person name="Kim S.B."/>
            <person name="Joh K."/>
        </authorList>
    </citation>
    <scope>NUCLEOTIDE SEQUENCE [LARGE SCALE GENOMIC DNA]</scope>
    <source>
        <strain evidence="3 4">KCTC 22745</strain>
    </source>
</reference>
<evidence type="ECO:0000259" key="2">
    <source>
        <dbReference type="Pfam" id="PF14289"/>
    </source>
</evidence>
<keyword evidence="4" id="KW-1185">Reference proteome</keyword>
<evidence type="ECO:0000256" key="1">
    <source>
        <dbReference type="SAM" id="SignalP"/>
    </source>
</evidence>